<dbReference type="InterPro" id="IPR016727">
    <property type="entry name" value="ATPase_V0-cplx_dsu"/>
</dbReference>
<organism evidence="2 3">
    <name type="scientific">Gymnopus androsaceus JB14</name>
    <dbReference type="NCBI Taxonomy" id="1447944"/>
    <lineage>
        <taxon>Eukaryota</taxon>
        <taxon>Fungi</taxon>
        <taxon>Dikarya</taxon>
        <taxon>Basidiomycota</taxon>
        <taxon>Agaricomycotina</taxon>
        <taxon>Agaricomycetes</taxon>
        <taxon>Agaricomycetidae</taxon>
        <taxon>Agaricales</taxon>
        <taxon>Marasmiineae</taxon>
        <taxon>Omphalotaceae</taxon>
        <taxon>Gymnopus</taxon>
    </lineage>
</organism>
<dbReference type="PANTHER" id="PTHR11028">
    <property type="entry name" value="VACUOLAR ATP SYNTHASE SUBUNIT AC39"/>
    <property type="match status" value="1"/>
</dbReference>
<keyword evidence="1" id="KW-0732">Signal</keyword>
<dbReference type="GO" id="GO:0046961">
    <property type="term" value="F:proton-transporting ATPase activity, rotational mechanism"/>
    <property type="evidence" value="ECO:0007669"/>
    <property type="project" value="InterPro"/>
</dbReference>
<dbReference type="Proteomes" id="UP000799118">
    <property type="component" value="Unassembled WGS sequence"/>
</dbReference>
<keyword evidence="3" id="KW-1185">Reference proteome</keyword>
<accession>A0A6A4H533</accession>
<dbReference type="AlphaFoldDB" id="A0A6A4H533"/>
<name>A0A6A4H533_9AGAR</name>
<dbReference type="InterPro" id="IPR002843">
    <property type="entry name" value="ATPase_V0-cplx_csu/dsu"/>
</dbReference>
<sequence>MRECWRVFLGCWCTSGALPTGTTQAAAFSPQLEDRFFQTEIHLNKLAFLQQFQYGVFYAYMKLKEQEIRNITWIAECIAQNAKDRIQDFIRFFEASERRTGCSILFTLRFT</sequence>
<feature type="chain" id="PRO_5025536670" evidence="1">
    <location>
        <begin position="20"/>
        <end position="111"/>
    </location>
</feature>
<dbReference type="InterPro" id="IPR036079">
    <property type="entry name" value="ATPase_csu/dsu_sf"/>
</dbReference>
<protein>
    <submittedName>
        <fullName evidence="2">Uncharacterized protein</fullName>
    </submittedName>
</protein>
<dbReference type="GO" id="GO:0033179">
    <property type="term" value="C:proton-transporting V-type ATPase, V0 domain"/>
    <property type="evidence" value="ECO:0007669"/>
    <property type="project" value="InterPro"/>
</dbReference>
<evidence type="ECO:0000256" key="1">
    <source>
        <dbReference type="SAM" id="SignalP"/>
    </source>
</evidence>
<dbReference type="SUPFAM" id="SSF103486">
    <property type="entry name" value="V-type ATP synthase subunit C"/>
    <property type="match status" value="1"/>
</dbReference>
<dbReference type="OrthoDB" id="10250083at2759"/>
<feature type="signal peptide" evidence="1">
    <location>
        <begin position="1"/>
        <end position="19"/>
    </location>
</feature>
<evidence type="ECO:0000313" key="3">
    <source>
        <dbReference type="Proteomes" id="UP000799118"/>
    </source>
</evidence>
<proteinExistence type="predicted"/>
<dbReference type="EMBL" id="ML769587">
    <property type="protein sequence ID" value="KAE9392798.1"/>
    <property type="molecule type" value="Genomic_DNA"/>
</dbReference>
<dbReference type="Pfam" id="PF01992">
    <property type="entry name" value="vATP-synt_AC39"/>
    <property type="match status" value="1"/>
</dbReference>
<evidence type="ECO:0000313" key="2">
    <source>
        <dbReference type="EMBL" id="KAE9392798.1"/>
    </source>
</evidence>
<gene>
    <name evidence="2" type="ORF">BT96DRAFT_260303</name>
</gene>
<reference evidence="2" key="1">
    <citation type="journal article" date="2019" name="Environ. Microbiol.">
        <title>Fungal ecological strategies reflected in gene transcription - a case study of two litter decomposers.</title>
        <authorList>
            <person name="Barbi F."/>
            <person name="Kohler A."/>
            <person name="Barry K."/>
            <person name="Baskaran P."/>
            <person name="Daum C."/>
            <person name="Fauchery L."/>
            <person name="Ihrmark K."/>
            <person name="Kuo A."/>
            <person name="LaButti K."/>
            <person name="Lipzen A."/>
            <person name="Morin E."/>
            <person name="Grigoriev I.V."/>
            <person name="Henrissat B."/>
            <person name="Lindahl B."/>
            <person name="Martin F."/>
        </authorList>
    </citation>
    <scope>NUCLEOTIDE SEQUENCE</scope>
    <source>
        <strain evidence="2">JB14</strain>
    </source>
</reference>